<evidence type="ECO:0000256" key="1">
    <source>
        <dbReference type="SAM" id="MobiDB-lite"/>
    </source>
</evidence>
<dbReference type="EMBL" id="JARPUR010000001">
    <property type="protein sequence ID" value="KAK4883998.1"/>
    <property type="molecule type" value="Genomic_DNA"/>
</dbReference>
<accession>A0AAN7QLY4</accession>
<dbReference type="InterPro" id="IPR036728">
    <property type="entry name" value="PBP_GOBP_sf"/>
</dbReference>
<dbReference type="Pfam" id="PF01395">
    <property type="entry name" value="PBP_GOBP"/>
    <property type="match status" value="1"/>
</dbReference>
<dbReference type="CDD" id="cd23992">
    <property type="entry name" value="PBP_GOBP"/>
    <property type="match status" value="1"/>
</dbReference>
<organism evidence="2 3">
    <name type="scientific">Aquatica leii</name>
    <dbReference type="NCBI Taxonomy" id="1421715"/>
    <lineage>
        <taxon>Eukaryota</taxon>
        <taxon>Metazoa</taxon>
        <taxon>Ecdysozoa</taxon>
        <taxon>Arthropoda</taxon>
        <taxon>Hexapoda</taxon>
        <taxon>Insecta</taxon>
        <taxon>Pterygota</taxon>
        <taxon>Neoptera</taxon>
        <taxon>Endopterygota</taxon>
        <taxon>Coleoptera</taxon>
        <taxon>Polyphaga</taxon>
        <taxon>Elateriformia</taxon>
        <taxon>Elateroidea</taxon>
        <taxon>Lampyridae</taxon>
        <taxon>Luciolinae</taxon>
        <taxon>Aquatica</taxon>
    </lineage>
</organism>
<protein>
    <submittedName>
        <fullName evidence="2">Uncharacterized protein</fullName>
    </submittedName>
</protein>
<keyword evidence="3" id="KW-1185">Reference proteome</keyword>
<proteinExistence type="predicted"/>
<gene>
    <name evidence="2" type="ORF">RN001_000269</name>
</gene>
<evidence type="ECO:0000313" key="3">
    <source>
        <dbReference type="Proteomes" id="UP001353858"/>
    </source>
</evidence>
<dbReference type="AlphaFoldDB" id="A0AAN7QLY4"/>
<dbReference type="Proteomes" id="UP001353858">
    <property type="component" value="Unassembled WGS sequence"/>
</dbReference>
<feature type="region of interest" description="Disordered" evidence="1">
    <location>
        <begin position="17"/>
        <end position="36"/>
    </location>
</feature>
<dbReference type="SUPFAM" id="SSF47565">
    <property type="entry name" value="Insect pheromone/odorant-binding proteins"/>
    <property type="match status" value="1"/>
</dbReference>
<reference evidence="3" key="1">
    <citation type="submission" date="2023-01" db="EMBL/GenBank/DDBJ databases">
        <title>Key to firefly adult light organ development and bioluminescence: homeobox transcription factors regulate luciferase expression and transportation to peroxisome.</title>
        <authorList>
            <person name="Fu X."/>
        </authorList>
    </citation>
    <scope>NUCLEOTIDE SEQUENCE [LARGE SCALE GENOMIC DNA]</scope>
</reference>
<sequence length="260" mass="29395">MASKRGFSDEELQQILESEDEYLPSEIEYSSDSETEDIGIEEQENEEVNIATTGTSGNTARNAGPKFQWRFDDNFVPPNMNFDNLNSGVNGNLGFLEDSPELAVLNLLTNLNGMTKMKWLLCIVLVSLVEIQARPMHGKSGPEIVCLEEEHVTMEQVMPFVHKITDPKDTEHVGPYLACVWKKRNVITETGSVSGKYLAEYLLGIYESLNLTEEQQNEVRNESLTCEELVEDKLSTLAIKVKNCMITVRDNLNFLKFPKH</sequence>
<name>A0AAN7QLY4_9COLE</name>
<dbReference type="GO" id="GO:0005549">
    <property type="term" value="F:odorant binding"/>
    <property type="evidence" value="ECO:0007669"/>
    <property type="project" value="InterPro"/>
</dbReference>
<comment type="caution">
    <text evidence="2">The sequence shown here is derived from an EMBL/GenBank/DDBJ whole genome shotgun (WGS) entry which is preliminary data.</text>
</comment>
<evidence type="ECO:0000313" key="2">
    <source>
        <dbReference type="EMBL" id="KAK4883998.1"/>
    </source>
</evidence>
<dbReference type="InterPro" id="IPR006170">
    <property type="entry name" value="PBP/GOBP"/>
</dbReference>
<dbReference type="Gene3D" id="1.10.238.20">
    <property type="entry name" value="Pheromone/general odorant binding protein domain"/>
    <property type="match status" value="1"/>
</dbReference>